<dbReference type="PANTHER" id="PTHR46705">
    <property type="entry name" value="PROTEIN CBG09805"/>
    <property type="match status" value="1"/>
</dbReference>
<protein>
    <submittedName>
        <fullName evidence="3">DB domain-containing protein</fullName>
    </submittedName>
</protein>
<accession>A0A183CYH7</accession>
<evidence type="ECO:0000313" key="1">
    <source>
        <dbReference type="EMBL" id="VDK30281.1"/>
    </source>
</evidence>
<dbReference type="PANTHER" id="PTHR46705:SF2">
    <property type="entry name" value="DOMAIN OF UNKNOWN FUNCTION DB DOMAIN-CONTAINING PROTEIN"/>
    <property type="match status" value="1"/>
</dbReference>
<dbReference type="WBParaSite" id="GPUH_0000152101-mRNA-1">
    <property type="protein sequence ID" value="GPUH_0000152101-mRNA-1"/>
    <property type="gene ID" value="GPUH_0000152101"/>
</dbReference>
<dbReference type="OrthoDB" id="5843172at2759"/>
<organism evidence="3">
    <name type="scientific">Gongylonema pulchrum</name>
    <dbReference type="NCBI Taxonomy" id="637853"/>
    <lineage>
        <taxon>Eukaryota</taxon>
        <taxon>Metazoa</taxon>
        <taxon>Ecdysozoa</taxon>
        <taxon>Nematoda</taxon>
        <taxon>Chromadorea</taxon>
        <taxon>Rhabditida</taxon>
        <taxon>Spirurina</taxon>
        <taxon>Spiruromorpha</taxon>
        <taxon>Spiruroidea</taxon>
        <taxon>Gongylonematidae</taxon>
        <taxon>Gongylonema</taxon>
    </lineage>
</organism>
<dbReference type="AlphaFoldDB" id="A0A183CYH7"/>
<evidence type="ECO:0000313" key="2">
    <source>
        <dbReference type="Proteomes" id="UP000271098"/>
    </source>
</evidence>
<keyword evidence="2" id="KW-1185">Reference proteome</keyword>
<reference evidence="1 2" key="2">
    <citation type="submission" date="2018-11" db="EMBL/GenBank/DDBJ databases">
        <authorList>
            <consortium name="Pathogen Informatics"/>
        </authorList>
    </citation>
    <scope>NUCLEOTIDE SEQUENCE [LARGE SCALE GENOMIC DNA]</scope>
</reference>
<dbReference type="Proteomes" id="UP000271098">
    <property type="component" value="Unassembled WGS sequence"/>
</dbReference>
<evidence type="ECO:0000313" key="3">
    <source>
        <dbReference type="WBParaSite" id="GPUH_0000152101-mRNA-1"/>
    </source>
</evidence>
<name>A0A183CYH7_9BILA</name>
<proteinExistence type="predicted"/>
<sequence>MTAAASPDALMFLANLRFSSYCFFGVGATLAGEKCLIFCDQRPGNITQLDYTYVSCYERFESMKSCFWNDIMRRNPLRFVRRW</sequence>
<dbReference type="EMBL" id="UYRT01001859">
    <property type="protein sequence ID" value="VDK30281.1"/>
    <property type="molecule type" value="Genomic_DNA"/>
</dbReference>
<gene>
    <name evidence="1" type="ORF">GPUH_LOCUS1520</name>
</gene>
<reference evidence="3" key="1">
    <citation type="submission" date="2016-06" db="UniProtKB">
        <authorList>
            <consortium name="WormBaseParasite"/>
        </authorList>
    </citation>
    <scope>IDENTIFICATION</scope>
</reference>